<keyword evidence="5" id="KW-1185">Reference proteome</keyword>
<evidence type="ECO:0000256" key="3">
    <source>
        <dbReference type="SAM" id="SignalP"/>
    </source>
</evidence>
<dbReference type="InterPro" id="IPR013783">
    <property type="entry name" value="Ig-like_fold"/>
</dbReference>
<keyword evidence="1 3" id="KW-0732">Signal</keyword>
<proteinExistence type="predicted"/>
<dbReference type="PANTHER" id="PTHR23303:SF14">
    <property type="entry name" value="BOS COMPLEX SUBUNIT NOMO1-RELATED"/>
    <property type="match status" value="1"/>
</dbReference>
<dbReference type="Proteomes" id="UP000054560">
    <property type="component" value="Unassembled WGS sequence"/>
</dbReference>
<dbReference type="EMBL" id="KQ241805">
    <property type="protein sequence ID" value="KNC83850.1"/>
    <property type="molecule type" value="Genomic_DNA"/>
</dbReference>
<organism evidence="4 5">
    <name type="scientific">Sphaeroforma arctica JP610</name>
    <dbReference type="NCBI Taxonomy" id="667725"/>
    <lineage>
        <taxon>Eukaryota</taxon>
        <taxon>Ichthyosporea</taxon>
        <taxon>Ichthyophonida</taxon>
        <taxon>Sphaeroforma</taxon>
    </lineage>
</organism>
<dbReference type="Gene3D" id="2.60.40.10">
    <property type="entry name" value="Immunoglobulins"/>
    <property type="match status" value="2"/>
</dbReference>
<dbReference type="OrthoDB" id="21134at2759"/>
<dbReference type="InterPro" id="IPR051417">
    <property type="entry name" value="SDr/BOS_complex"/>
</dbReference>
<dbReference type="GO" id="GO:0005789">
    <property type="term" value="C:endoplasmic reticulum membrane"/>
    <property type="evidence" value="ECO:0007669"/>
    <property type="project" value="TreeGrafter"/>
</dbReference>
<feature type="non-terminal residue" evidence="4">
    <location>
        <position position="830"/>
    </location>
</feature>
<feature type="signal peptide" evidence="3">
    <location>
        <begin position="1"/>
        <end position="25"/>
    </location>
</feature>
<dbReference type="RefSeq" id="XP_014157752.1">
    <property type="nucleotide sequence ID" value="XM_014302277.1"/>
</dbReference>
<protein>
    <recommendedName>
        <fullName evidence="6">SD-repeat containing protein B domain-containing protein</fullName>
    </recommendedName>
</protein>
<dbReference type="SUPFAM" id="SSF117074">
    <property type="entry name" value="Hypothetical protein PA1324"/>
    <property type="match status" value="1"/>
</dbReference>
<feature type="region of interest" description="Disordered" evidence="2">
    <location>
        <begin position="42"/>
        <end position="61"/>
    </location>
</feature>
<reference evidence="4 5" key="1">
    <citation type="submission" date="2011-02" db="EMBL/GenBank/DDBJ databases">
        <title>The Genome Sequence of Sphaeroforma arctica JP610.</title>
        <authorList>
            <consortium name="The Broad Institute Genome Sequencing Platform"/>
            <person name="Russ C."/>
            <person name="Cuomo C."/>
            <person name="Young S.K."/>
            <person name="Zeng Q."/>
            <person name="Gargeya S."/>
            <person name="Alvarado L."/>
            <person name="Berlin A."/>
            <person name="Chapman S.B."/>
            <person name="Chen Z."/>
            <person name="Freedman E."/>
            <person name="Gellesch M."/>
            <person name="Goldberg J."/>
            <person name="Griggs A."/>
            <person name="Gujja S."/>
            <person name="Heilman E."/>
            <person name="Heiman D."/>
            <person name="Howarth C."/>
            <person name="Mehta T."/>
            <person name="Neiman D."/>
            <person name="Pearson M."/>
            <person name="Roberts A."/>
            <person name="Saif S."/>
            <person name="Shea T."/>
            <person name="Shenoy N."/>
            <person name="Sisk P."/>
            <person name="Stolte C."/>
            <person name="Sykes S."/>
            <person name="White J."/>
            <person name="Yandava C."/>
            <person name="Burger G."/>
            <person name="Gray M.W."/>
            <person name="Holland P.W.H."/>
            <person name="King N."/>
            <person name="Lang F.B.F."/>
            <person name="Roger A.J."/>
            <person name="Ruiz-Trillo I."/>
            <person name="Haas B."/>
            <person name="Nusbaum C."/>
            <person name="Birren B."/>
        </authorList>
    </citation>
    <scope>NUCLEOTIDE SEQUENCE [LARGE SCALE GENOMIC DNA]</scope>
    <source>
        <strain evidence="4 5">JP610</strain>
    </source>
</reference>
<dbReference type="PANTHER" id="PTHR23303">
    <property type="entry name" value="CARBOXYPEPTIDASE REGULATORY REGION-CONTAINING"/>
    <property type="match status" value="1"/>
</dbReference>
<dbReference type="GeneID" id="25904411"/>
<dbReference type="SUPFAM" id="SSF49478">
    <property type="entry name" value="Cna protein B-type domain"/>
    <property type="match status" value="2"/>
</dbReference>
<evidence type="ECO:0000256" key="1">
    <source>
        <dbReference type="ARBA" id="ARBA00022729"/>
    </source>
</evidence>
<evidence type="ECO:0000313" key="4">
    <source>
        <dbReference type="EMBL" id="KNC83850.1"/>
    </source>
</evidence>
<feature type="chain" id="PRO_5005539018" description="SD-repeat containing protein B domain-containing protein" evidence="3">
    <location>
        <begin position="26"/>
        <end position="830"/>
    </location>
</feature>
<dbReference type="AlphaFoldDB" id="A0A0L0G471"/>
<gene>
    <name evidence="4" type="ORF">SARC_03907</name>
</gene>
<evidence type="ECO:0000313" key="5">
    <source>
        <dbReference type="Proteomes" id="UP000054560"/>
    </source>
</evidence>
<accession>A0A0L0G471</accession>
<evidence type="ECO:0000256" key="2">
    <source>
        <dbReference type="SAM" id="MobiDB-lite"/>
    </source>
</evidence>
<sequence>MYPSKSFVLLCTYLCSSGIVNAGQAVSHDVDQEVREQGVWDFKPLVPGNRGSSKGENSGGIGENMDTTHDIAVTHPENSHSWFHATATVTHSLTDTKTVKAPMVPENNCLTTTLITIGRHMVDLQEGGEQVFEQVIRPCIEKFNSLLPVGAKCDVDASVSLVDTYYSGLLSWVPGTHDSNTYGALRKSSLLVNLCDEPCVEAFTKCYQSQTLKVFIDLLFPPIDNQPPASSECDLGGDLKIPAYQLPVDPRPATPANCKVLSIWFDPDTGRSEWICGLCDEGYYSDGDKCTKATDQQCLPNDNDGCEVDVGNGPYCAYEDFSVQGTFTGEVIQACLPKNCCSKSNTITNGMSLLATCNSCTNETRADVVDVIDPGSPPTDNNVIIVDEERGPPDTGNAGAPGQQISVTVVNIVTEQTLPDVPIALTCEDDTSMVEKNTDDEGTREFNDLPDCTYSISVPGNVDGSGPFYGFFFEGDTDEIVVGSAEALIPDRATGNVVVYYGDVGSIEGTVLCREGADVSGCEGVEVTAICPGNAMMSQTTTTDANGEYVFDEMLMCDYTVSVPPTLDEWVLIDGPNDGDGDDSSTDITLSSYNETVTLGTFTYGKLGSISGHALELVSEKPIADVEITVTCPLSMVVSDEEQFKNYTTTTDDDGYFLFSDLPYCRYIMFAPGRVLAVGPIYGVVDEGSSNLVSVTDIELTSIAPNSTDNNIYYGTLGSIEGTIGCGLGDEYSGLENVEVTVTCKDTPSFSLAVTTDGNGSFQFDSLLICEYTVSVTSTLNGQVLIFMPVDGDGDDRSTSVAITADNLNVSVDGTFTNCEPEDGDGLPDT</sequence>
<evidence type="ECO:0008006" key="6">
    <source>
        <dbReference type="Google" id="ProtNLM"/>
    </source>
</evidence>
<name>A0A0L0G471_9EUKA</name>